<evidence type="ECO:0000313" key="5">
    <source>
        <dbReference type="Proteomes" id="UP000826462"/>
    </source>
</evidence>
<dbReference type="PANTHER" id="PTHR22946:SF9">
    <property type="entry name" value="POLYKETIDE TRANSFERASE AF380"/>
    <property type="match status" value="1"/>
</dbReference>
<dbReference type="InterPro" id="IPR000383">
    <property type="entry name" value="Xaa-Pro-like_dom"/>
</dbReference>
<evidence type="ECO:0000259" key="3">
    <source>
        <dbReference type="Pfam" id="PF02129"/>
    </source>
</evidence>
<evidence type="ECO:0000313" key="4">
    <source>
        <dbReference type="EMBL" id="QYD67998.1"/>
    </source>
</evidence>
<dbReference type="SUPFAM" id="SSF53474">
    <property type="entry name" value="alpha/beta-Hydrolases"/>
    <property type="match status" value="1"/>
</dbReference>
<reference evidence="4 5" key="1">
    <citation type="submission" date="2021-07" db="EMBL/GenBank/DDBJ databases">
        <title>Paraburkholderia edwinii protects Aspergillus sp. from phenazines by acting as a toxin sponge.</title>
        <authorList>
            <person name="Dahlstrom K.M."/>
            <person name="Newman D.K."/>
        </authorList>
    </citation>
    <scope>NUCLEOTIDE SEQUENCE [LARGE SCALE GENOMIC DNA]</scope>
    <source>
        <strain evidence="4 5">Pe01</strain>
    </source>
</reference>
<dbReference type="RefSeq" id="WP_219797391.1">
    <property type="nucleotide sequence ID" value="NZ_CP080095.1"/>
</dbReference>
<dbReference type="Pfam" id="PF02129">
    <property type="entry name" value="Peptidase_S15"/>
    <property type="match status" value="1"/>
</dbReference>
<dbReference type="Proteomes" id="UP000826462">
    <property type="component" value="Chromosome 1"/>
</dbReference>
<dbReference type="InterPro" id="IPR050261">
    <property type="entry name" value="FrsA_esterase"/>
</dbReference>
<organism evidence="4 5">
    <name type="scientific">Paraburkholderia edwinii</name>
    <dbReference type="NCBI Taxonomy" id="2861782"/>
    <lineage>
        <taxon>Bacteria</taxon>
        <taxon>Pseudomonadati</taxon>
        <taxon>Pseudomonadota</taxon>
        <taxon>Betaproteobacteria</taxon>
        <taxon>Burkholderiales</taxon>
        <taxon>Burkholderiaceae</taxon>
        <taxon>Paraburkholderia</taxon>
    </lineage>
</organism>
<protein>
    <submittedName>
        <fullName evidence="4">Prolyl oligopeptidase family serine peptidase</fullName>
    </submittedName>
</protein>
<keyword evidence="1" id="KW-0378">Hydrolase</keyword>
<accession>A0ABX8UGQ2</accession>
<dbReference type="InterPro" id="IPR029058">
    <property type="entry name" value="AB_hydrolase_fold"/>
</dbReference>
<feature type="signal peptide" evidence="2">
    <location>
        <begin position="1"/>
        <end position="40"/>
    </location>
</feature>
<evidence type="ECO:0000256" key="2">
    <source>
        <dbReference type="SAM" id="SignalP"/>
    </source>
</evidence>
<dbReference type="PANTHER" id="PTHR22946">
    <property type="entry name" value="DIENELACTONE HYDROLASE DOMAIN-CONTAINING PROTEIN-RELATED"/>
    <property type="match status" value="1"/>
</dbReference>
<feature type="chain" id="PRO_5045659615" evidence="2">
    <location>
        <begin position="41"/>
        <end position="485"/>
    </location>
</feature>
<name>A0ABX8UGQ2_9BURK</name>
<gene>
    <name evidence="4" type="ORF">KZJ38_17135</name>
</gene>
<keyword evidence="2" id="KW-0732">Signal</keyword>
<keyword evidence="5" id="KW-1185">Reference proteome</keyword>
<evidence type="ECO:0000256" key="1">
    <source>
        <dbReference type="ARBA" id="ARBA00022801"/>
    </source>
</evidence>
<sequence>MNPRPTPANTATRRPIARALDTLLLCAALFIALCAPAASASDAHDVPPAPLNETVLTVPVDTSPPVRLKVTLYMPSRGGPFPLALVNHGASHDPANAPRVADEFIPYYFLSRGYAVAMPMMRGYAGSGGHLRPHGCDVTAIGLDAARDIRKVLDVVKQQPGIDASRIVVAGKSMGGWNTLAFGSMNPTDVSDVKGLLDFAGGVKEGDCQTPDASLISAAGQLGARTRLRSIWFYGENDQIFSTATWRQMYAQYTAAGGRAELVDYGAFQKDAHAMTASGAGLPLWVQKADAFLRGIGMPGSETYPEYLPGNAPKSTTFAALNDLAAIPYLTDDQKEKLYRGFLAAPLPRAIAIGMSNGSWASGGFDPASAALKRCWQTAQYCQLYAVDNTVVWPRLADAPPATAFATLANASAVPYLSAQGRLAYSKFLTMPRPRAFAIAPDGAWGASSGVDPISDALVQCANGHTNCRLYAVDGDVVWSGADGR</sequence>
<dbReference type="EMBL" id="CP080095">
    <property type="protein sequence ID" value="QYD67998.1"/>
    <property type="molecule type" value="Genomic_DNA"/>
</dbReference>
<feature type="domain" description="Xaa-Pro dipeptidyl-peptidase-like" evidence="3">
    <location>
        <begin position="66"/>
        <end position="185"/>
    </location>
</feature>
<proteinExistence type="predicted"/>
<dbReference type="Gene3D" id="3.40.50.1820">
    <property type="entry name" value="alpha/beta hydrolase"/>
    <property type="match status" value="1"/>
</dbReference>